<protein>
    <submittedName>
        <fullName evidence="2">Ion_trans domain-containing protein</fullName>
    </submittedName>
</protein>
<accession>A0AC35TV67</accession>
<reference evidence="2" key="1">
    <citation type="submission" date="2016-11" db="UniProtKB">
        <authorList>
            <consortium name="WormBaseParasite"/>
        </authorList>
    </citation>
    <scope>IDENTIFICATION</scope>
    <source>
        <strain evidence="2">KR3021</strain>
    </source>
</reference>
<dbReference type="Proteomes" id="UP000095286">
    <property type="component" value="Unplaced"/>
</dbReference>
<evidence type="ECO:0000313" key="2">
    <source>
        <dbReference type="WBParaSite" id="RSKR_0000469000.1"/>
    </source>
</evidence>
<organism evidence="1 2">
    <name type="scientific">Rhabditophanes sp. KR3021</name>
    <dbReference type="NCBI Taxonomy" id="114890"/>
    <lineage>
        <taxon>Eukaryota</taxon>
        <taxon>Metazoa</taxon>
        <taxon>Ecdysozoa</taxon>
        <taxon>Nematoda</taxon>
        <taxon>Chromadorea</taxon>
        <taxon>Rhabditida</taxon>
        <taxon>Tylenchina</taxon>
        <taxon>Panagrolaimomorpha</taxon>
        <taxon>Strongyloidoidea</taxon>
        <taxon>Alloionematidae</taxon>
        <taxon>Rhabditophanes</taxon>
    </lineage>
</organism>
<proteinExistence type="predicted"/>
<dbReference type="WBParaSite" id="RSKR_0000469000.1">
    <property type="protein sequence ID" value="RSKR_0000469000.1"/>
    <property type="gene ID" value="RSKR_0000469000"/>
</dbReference>
<evidence type="ECO:0000313" key="1">
    <source>
        <dbReference type="Proteomes" id="UP000095286"/>
    </source>
</evidence>
<sequence length="165" mass="18931">MPVETFCTTVSKISRSYRTGAYKRHSQYYDFLTNKTVIKTFFSTLFVLFVIHVSLMMVSDRVPKSVKGHTTVGCGVVGVVDYLFFTEIKHYMECEPTFFQKFRSTFLHELKRGAKLLIKLPLKIISLSINTFALFGEIFAYALSELGDNVGKNMKHLRDFARSIS</sequence>
<name>A0AC35TV67_9BILA</name>